<feature type="region of interest" description="Disordered" evidence="1">
    <location>
        <begin position="1"/>
        <end position="56"/>
    </location>
</feature>
<keyword evidence="3" id="KW-1185">Reference proteome</keyword>
<evidence type="ECO:0000256" key="1">
    <source>
        <dbReference type="SAM" id="MobiDB-lite"/>
    </source>
</evidence>
<protein>
    <submittedName>
        <fullName evidence="2">Uncharacterized protein</fullName>
    </submittedName>
</protein>
<proteinExistence type="predicted"/>
<evidence type="ECO:0000313" key="3">
    <source>
        <dbReference type="Proteomes" id="UP000324222"/>
    </source>
</evidence>
<evidence type="ECO:0000313" key="2">
    <source>
        <dbReference type="EMBL" id="MPC35737.1"/>
    </source>
</evidence>
<comment type="caution">
    <text evidence="2">The sequence shown here is derived from an EMBL/GenBank/DDBJ whole genome shotgun (WGS) entry which is preliminary data.</text>
</comment>
<dbReference type="EMBL" id="VSRR010003337">
    <property type="protein sequence ID" value="MPC35737.1"/>
    <property type="molecule type" value="Genomic_DNA"/>
</dbReference>
<feature type="compositionally biased region" description="Basic and acidic residues" evidence="1">
    <location>
        <begin position="26"/>
        <end position="40"/>
    </location>
</feature>
<dbReference type="AlphaFoldDB" id="A0A5B7ER54"/>
<name>A0A5B7ER54_PORTR</name>
<dbReference type="Proteomes" id="UP000324222">
    <property type="component" value="Unassembled WGS sequence"/>
</dbReference>
<sequence length="101" mass="10689">MMKPRKPSFTNKSYAADRGLTVSSHGDGKCQAEARKRERASVSMASCRPAGDKDGESVEAEAAAGVRGLTLCLARSREGMRSAAVGRQGFSPPTGSFTFFT</sequence>
<accession>A0A5B7ER54</accession>
<reference evidence="2 3" key="1">
    <citation type="submission" date="2019-05" db="EMBL/GenBank/DDBJ databases">
        <title>Another draft genome of Portunus trituberculatus and its Hox gene families provides insights of decapod evolution.</title>
        <authorList>
            <person name="Jeong J.-H."/>
            <person name="Song I."/>
            <person name="Kim S."/>
            <person name="Choi T."/>
            <person name="Kim D."/>
            <person name="Ryu S."/>
            <person name="Kim W."/>
        </authorList>
    </citation>
    <scope>NUCLEOTIDE SEQUENCE [LARGE SCALE GENOMIC DNA]</scope>
    <source>
        <tissue evidence="2">Muscle</tissue>
    </source>
</reference>
<gene>
    <name evidence="2" type="ORF">E2C01_029170</name>
</gene>
<organism evidence="2 3">
    <name type="scientific">Portunus trituberculatus</name>
    <name type="common">Swimming crab</name>
    <name type="synonym">Neptunus trituberculatus</name>
    <dbReference type="NCBI Taxonomy" id="210409"/>
    <lineage>
        <taxon>Eukaryota</taxon>
        <taxon>Metazoa</taxon>
        <taxon>Ecdysozoa</taxon>
        <taxon>Arthropoda</taxon>
        <taxon>Crustacea</taxon>
        <taxon>Multicrustacea</taxon>
        <taxon>Malacostraca</taxon>
        <taxon>Eumalacostraca</taxon>
        <taxon>Eucarida</taxon>
        <taxon>Decapoda</taxon>
        <taxon>Pleocyemata</taxon>
        <taxon>Brachyura</taxon>
        <taxon>Eubrachyura</taxon>
        <taxon>Portunoidea</taxon>
        <taxon>Portunidae</taxon>
        <taxon>Portuninae</taxon>
        <taxon>Portunus</taxon>
    </lineage>
</organism>